<reference evidence="1 2" key="1">
    <citation type="journal article" date="2018" name="Sci. Data">
        <title>The draft genome sequence of cork oak.</title>
        <authorList>
            <person name="Ramos A.M."/>
            <person name="Usie A."/>
            <person name="Barbosa P."/>
            <person name="Barros P.M."/>
            <person name="Capote T."/>
            <person name="Chaves I."/>
            <person name="Simoes F."/>
            <person name="Abreu I."/>
            <person name="Carrasquinho I."/>
            <person name="Faro C."/>
            <person name="Guimaraes J.B."/>
            <person name="Mendonca D."/>
            <person name="Nobrega F."/>
            <person name="Rodrigues L."/>
            <person name="Saibo N.J.M."/>
            <person name="Varela M.C."/>
            <person name="Egas C."/>
            <person name="Matos J."/>
            <person name="Miguel C.M."/>
            <person name="Oliveira M.M."/>
            <person name="Ricardo C.P."/>
            <person name="Goncalves S."/>
        </authorList>
    </citation>
    <scope>NUCLEOTIDE SEQUENCE [LARGE SCALE GENOMIC DNA]</scope>
    <source>
        <strain evidence="2">cv. HL8</strain>
    </source>
</reference>
<evidence type="ECO:0000313" key="1">
    <source>
        <dbReference type="EMBL" id="KAK7827594.1"/>
    </source>
</evidence>
<dbReference type="Proteomes" id="UP000237347">
    <property type="component" value="Unassembled WGS sequence"/>
</dbReference>
<proteinExistence type="predicted"/>
<dbReference type="Gene3D" id="1.20.120.520">
    <property type="entry name" value="nmb1532 protein domain like"/>
    <property type="match status" value="1"/>
</dbReference>
<organism evidence="1 2">
    <name type="scientific">Quercus suber</name>
    <name type="common">Cork oak</name>
    <dbReference type="NCBI Taxonomy" id="58331"/>
    <lineage>
        <taxon>Eukaryota</taxon>
        <taxon>Viridiplantae</taxon>
        <taxon>Streptophyta</taxon>
        <taxon>Embryophyta</taxon>
        <taxon>Tracheophyta</taxon>
        <taxon>Spermatophyta</taxon>
        <taxon>Magnoliopsida</taxon>
        <taxon>eudicotyledons</taxon>
        <taxon>Gunneridae</taxon>
        <taxon>Pentapetalae</taxon>
        <taxon>rosids</taxon>
        <taxon>fabids</taxon>
        <taxon>Fagales</taxon>
        <taxon>Fagaceae</taxon>
        <taxon>Quercus</taxon>
    </lineage>
</organism>
<protein>
    <submittedName>
        <fullName evidence="1">Zinc finger protein brutus-like</fullName>
    </submittedName>
</protein>
<accession>A0AAW0JMZ0</accession>
<name>A0AAW0JMZ0_QUESU</name>
<comment type="caution">
    <text evidence="1">The sequence shown here is derived from an EMBL/GenBank/DDBJ whole genome shotgun (WGS) entry which is preliminary data.</text>
</comment>
<dbReference type="AlphaFoldDB" id="A0AAW0JMZ0"/>
<keyword evidence="2" id="KW-1185">Reference proteome</keyword>
<dbReference type="EMBL" id="PKMF04000519">
    <property type="protein sequence ID" value="KAK7827594.1"/>
    <property type="molecule type" value="Genomic_DNA"/>
</dbReference>
<gene>
    <name evidence="1" type="ORF">CFP56_030981</name>
</gene>
<sequence>MAIILAEVYGESRIIFLALDVHVKNVACTYSLEHESVDGLFDSIFHCLDLLLEDNNNISNQFQELVCCISTIQTSKCQHMLKEEEQHLLQVTPNLVVLCRFILCPLHLTLQYIN</sequence>
<evidence type="ECO:0000313" key="2">
    <source>
        <dbReference type="Proteomes" id="UP000237347"/>
    </source>
</evidence>